<comment type="subcellular location">
    <subcellularLocation>
        <location evidence="1">Membrane</location>
        <topology evidence="1">Multi-pass membrane protein</topology>
    </subcellularLocation>
</comment>
<organism evidence="12 13">
    <name type="scientific">Brassica napus</name>
    <name type="common">Rape</name>
    <dbReference type="NCBI Taxonomy" id="3708"/>
    <lineage>
        <taxon>Eukaryota</taxon>
        <taxon>Viridiplantae</taxon>
        <taxon>Streptophyta</taxon>
        <taxon>Embryophyta</taxon>
        <taxon>Tracheophyta</taxon>
        <taxon>Spermatophyta</taxon>
        <taxon>Magnoliopsida</taxon>
        <taxon>eudicotyledons</taxon>
        <taxon>Gunneridae</taxon>
        <taxon>Pentapetalae</taxon>
        <taxon>rosids</taxon>
        <taxon>malvids</taxon>
        <taxon>Brassicales</taxon>
        <taxon>Brassicaceae</taxon>
        <taxon>Brassiceae</taxon>
        <taxon>Brassica</taxon>
    </lineage>
</organism>
<evidence type="ECO:0000256" key="7">
    <source>
        <dbReference type="ARBA" id="ARBA00023136"/>
    </source>
</evidence>
<dbReference type="SMART" id="SM00382">
    <property type="entry name" value="AAA"/>
    <property type="match status" value="1"/>
</dbReference>
<feature type="transmembrane region" description="Helical" evidence="9">
    <location>
        <begin position="268"/>
        <end position="289"/>
    </location>
</feature>
<keyword evidence="5" id="KW-0067">ATP-binding</keyword>
<dbReference type="InterPro" id="IPR017871">
    <property type="entry name" value="ABC_transporter-like_CS"/>
</dbReference>
<evidence type="ECO:0000256" key="2">
    <source>
        <dbReference type="ARBA" id="ARBA00022448"/>
    </source>
</evidence>
<feature type="region of interest" description="Disordered" evidence="8">
    <location>
        <begin position="301"/>
        <end position="388"/>
    </location>
</feature>
<keyword evidence="10" id="KW-0732">Signal</keyword>
<dbReference type="InterPro" id="IPR003593">
    <property type="entry name" value="AAA+_ATPase"/>
</dbReference>
<evidence type="ECO:0000256" key="8">
    <source>
        <dbReference type="SAM" id="MobiDB-lite"/>
    </source>
</evidence>
<evidence type="ECO:0000256" key="3">
    <source>
        <dbReference type="ARBA" id="ARBA00022692"/>
    </source>
</evidence>
<protein>
    <recommendedName>
        <fullName evidence="11">ABC transporter domain-containing protein</fullName>
    </recommendedName>
</protein>
<feature type="compositionally biased region" description="Basic and acidic residues" evidence="8">
    <location>
        <begin position="316"/>
        <end position="333"/>
    </location>
</feature>
<dbReference type="InterPro" id="IPR050352">
    <property type="entry name" value="ABCG_transporters"/>
</dbReference>
<feature type="transmembrane region" description="Helical" evidence="9">
    <location>
        <begin position="817"/>
        <end position="836"/>
    </location>
</feature>
<dbReference type="InterPro" id="IPR003439">
    <property type="entry name" value="ABC_transporter-like_ATP-bd"/>
</dbReference>
<reference evidence="12 13" key="1">
    <citation type="submission" date="2021-05" db="EMBL/GenBank/DDBJ databases">
        <title>Genome Assembly of Synthetic Allotetraploid Brassica napus Reveals Homoeologous Exchanges between Subgenomes.</title>
        <authorList>
            <person name="Davis J.T."/>
        </authorList>
    </citation>
    <scope>NUCLEOTIDE SEQUENCE [LARGE SCALE GENOMIC DNA]</scope>
    <source>
        <strain evidence="13">cv. Da-Ae</strain>
        <tissue evidence="12">Seedling</tissue>
    </source>
</reference>
<evidence type="ECO:0000256" key="1">
    <source>
        <dbReference type="ARBA" id="ARBA00004141"/>
    </source>
</evidence>
<dbReference type="SUPFAM" id="SSF52540">
    <property type="entry name" value="P-loop containing nucleoside triphosphate hydrolases"/>
    <property type="match status" value="1"/>
</dbReference>
<keyword evidence="4" id="KW-0547">Nucleotide-binding</keyword>
<evidence type="ECO:0000256" key="4">
    <source>
        <dbReference type="ARBA" id="ARBA00022741"/>
    </source>
</evidence>
<dbReference type="PANTHER" id="PTHR48041:SF137">
    <property type="entry name" value="ABC TRANSPORTER DOMAIN-CONTAINING PROTEIN"/>
    <property type="match status" value="1"/>
</dbReference>
<evidence type="ECO:0000256" key="10">
    <source>
        <dbReference type="SAM" id="SignalP"/>
    </source>
</evidence>
<dbReference type="InterPro" id="IPR043926">
    <property type="entry name" value="ABCG_dom"/>
</dbReference>
<name>A0ABQ8A8P4_BRANA</name>
<dbReference type="PANTHER" id="PTHR48041">
    <property type="entry name" value="ABC TRANSPORTER G FAMILY MEMBER 28"/>
    <property type="match status" value="1"/>
</dbReference>
<dbReference type="EMBL" id="JAGKQM010000013">
    <property type="protein sequence ID" value="KAH0888912.1"/>
    <property type="molecule type" value="Genomic_DNA"/>
</dbReference>
<keyword evidence="7 9" id="KW-0472">Membrane</keyword>
<gene>
    <name evidence="12" type="ORF">HID58_051341</name>
</gene>
<evidence type="ECO:0000259" key="11">
    <source>
        <dbReference type="PROSITE" id="PS50893"/>
    </source>
</evidence>
<dbReference type="Proteomes" id="UP000824890">
    <property type="component" value="Unassembled WGS sequence"/>
</dbReference>
<proteinExistence type="predicted"/>
<dbReference type="InterPro" id="IPR027417">
    <property type="entry name" value="P-loop_NTPase"/>
</dbReference>
<keyword evidence="6 9" id="KW-1133">Transmembrane helix</keyword>
<feature type="chain" id="PRO_5046268570" description="ABC transporter domain-containing protein" evidence="10">
    <location>
        <begin position="30"/>
        <end position="1059"/>
    </location>
</feature>
<dbReference type="Pfam" id="PF00005">
    <property type="entry name" value="ABC_tran"/>
    <property type="match status" value="1"/>
</dbReference>
<evidence type="ECO:0000256" key="5">
    <source>
        <dbReference type="ARBA" id="ARBA00022840"/>
    </source>
</evidence>
<sequence>MGRRKLCFQETFVSFFVSLVFIFHRGVICQDDSSLDNPAANRLYNQFVFDKISNLTEVFEDDIKRELGFCITNVKEDYNEAFNFSSKPGFLNKCGKTTKGDMMQRICTAAEVRIYFNGLLGGAKRATNYLKPNKNCNLSSWMSGCEPGWACRTAKDVKVDLKDDKNVPVRTQQCAPCCAGFFCPRGITCMIPCPLGAYCPEAKLNRTTGLCDPYHYQLPSGQPNHTCGGADIWADIVSSSEVFCSAGSFCPSTIDKLPCTRGSTNQNITAYGIMLFAGLGFLLIILYNCSDQVLATRERRQAKSREKAVQSVRETQTQEKWKSAKDIAKKHATELQQSFSRTFSRRKSMKQPDLMRGLSQAKPGSDAALPPMAGGSSDTTKKGKKKDKNKLTEMLQDIEQNPGDTEGFKLEIGDKNIKKHAPKGKSLHTQSQMFRYAYGQIEKEKAMQEQNKNLTFSGVISMANDIEIRKRPTIEVAFKDLTITLKGKNKHLMRCVTGKLSPGRVSAVMGPSGAGKTTFLTALTGKAAGCTMTGMILPEKVLVVERVIESLGLQHVRDSMVGTVEKRGISGGQRKRVNVGLEMVMEPSLLILDEPTSGLDSSSSQLLLRALRREALEGVNICMVVHQPSYTLFRMFDDLILLAKGGLICYQGSVKKVEEYFSSLGIVVPERVNPPDYYIDILEGILKPSTSSGVTYKQLPVRWMLHNGYPVPSDMLKSIEGMASAENSAHGGSAHGSVVGDDGTSFAGEFWQDVKANVEIKKDTLQNNFISLHCRLGKQRLREARTLAVDYLILLLAGICLGTLAKVSDETFGAMGYTYTVIAVSLLCKITALRSFSLDKLHYWRESRAGMSSLAYFLAKDTVDHFNTIVKPLVYLSMFYFFNNPRSSVGDNYIVLICLVYCVTGIAYALAILFEPGPAQLWSVLLPVVLTLIATSTNDNKIVESISELCYTRWALEAFVVSNAQRSLAYHSLWITDGEWLQHQALPSLPHLPDINRHLEPLCSVLLYGNFPKEVALSSFYACKTILDGSIVNIEKPQRFYKKKQYTIIAEDHNTVHCS</sequence>
<feature type="transmembrane region" description="Helical" evidence="9">
    <location>
        <begin position="893"/>
        <end position="914"/>
    </location>
</feature>
<feature type="domain" description="ABC transporter" evidence="11">
    <location>
        <begin position="476"/>
        <end position="670"/>
    </location>
</feature>
<feature type="signal peptide" evidence="10">
    <location>
        <begin position="1"/>
        <end position="29"/>
    </location>
</feature>
<dbReference type="PROSITE" id="PS50893">
    <property type="entry name" value="ABC_TRANSPORTER_2"/>
    <property type="match status" value="1"/>
</dbReference>
<keyword evidence="3 9" id="KW-0812">Transmembrane</keyword>
<accession>A0ABQ8A8P4</accession>
<evidence type="ECO:0000256" key="6">
    <source>
        <dbReference type="ARBA" id="ARBA00022989"/>
    </source>
</evidence>
<dbReference type="Gene3D" id="3.40.50.300">
    <property type="entry name" value="P-loop containing nucleotide triphosphate hydrolases"/>
    <property type="match status" value="2"/>
</dbReference>
<feature type="transmembrane region" description="Helical" evidence="9">
    <location>
        <begin position="787"/>
        <end position="805"/>
    </location>
</feature>
<keyword evidence="2" id="KW-0813">Transport</keyword>
<dbReference type="PROSITE" id="PS00211">
    <property type="entry name" value="ABC_TRANSPORTER_1"/>
    <property type="match status" value="1"/>
</dbReference>
<evidence type="ECO:0000313" key="13">
    <source>
        <dbReference type="Proteomes" id="UP000824890"/>
    </source>
</evidence>
<comment type="caution">
    <text evidence="12">The sequence shown here is derived from an EMBL/GenBank/DDBJ whole genome shotgun (WGS) entry which is preliminary data.</text>
</comment>
<evidence type="ECO:0000256" key="9">
    <source>
        <dbReference type="SAM" id="Phobius"/>
    </source>
</evidence>
<evidence type="ECO:0000313" key="12">
    <source>
        <dbReference type="EMBL" id="KAH0888912.1"/>
    </source>
</evidence>
<dbReference type="Pfam" id="PF19055">
    <property type="entry name" value="ABC2_membrane_7"/>
    <property type="match status" value="1"/>
</dbReference>
<keyword evidence="13" id="KW-1185">Reference proteome</keyword>